<name>A0A8J4EPS5_9ACTN</name>
<dbReference type="RefSeq" id="WP_207129246.1">
    <property type="nucleotide sequence ID" value="NZ_BOPO01000149.1"/>
</dbReference>
<keyword evidence="2" id="KW-0378">Hydrolase</keyword>
<dbReference type="InterPro" id="IPR036380">
    <property type="entry name" value="Isochorismatase-like_sf"/>
</dbReference>
<dbReference type="Gene3D" id="3.40.50.850">
    <property type="entry name" value="Isochorismatase-like"/>
    <property type="match status" value="1"/>
</dbReference>
<dbReference type="PANTHER" id="PTHR43559:SF1">
    <property type="entry name" value="HYDROLASE"/>
    <property type="match status" value="1"/>
</dbReference>
<dbReference type="Pfam" id="PF00857">
    <property type="entry name" value="Isochorismatase"/>
    <property type="match status" value="1"/>
</dbReference>
<dbReference type="AlphaFoldDB" id="A0A8J4EPS5"/>
<sequence>MSGTNAFHQPLTRENTAVLLVDHQVGLFSGVRDMTIQDLKHNVVALTRAARRLGLPVIATTTAADGMWGPLAPELAAVLPDDRPVIDRSTVNAWHDDRVRQAVADTGRSALIIAGISVEVCAALPAIAALADGYRSCVAVDASGTFWDTKRETGRLRLQQAGVVVGDYSTFLVEILADNADPIANDVYADLDMPFATLVGQISAAYATA</sequence>
<organism evidence="2 3">
    <name type="scientific">Actinocatenispora comari</name>
    <dbReference type="NCBI Taxonomy" id="2807577"/>
    <lineage>
        <taxon>Bacteria</taxon>
        <taxon>Bacillati</taxon>
        <taxon>Actinomycetota</taxon>
        <taxon>Actinomycetes</taxon>
        <taxon>Micromonosporales</taxon>
        <taxon>Micromonosporaceae</taxon>
        <taxon>Actinocatenispora</taxon>
    </lineage>
</organism>
<gene>
    <name evidence="2" type="ORF">NUM_69290</name>
</gene>
<dbReference type="SUPFAM" id="SSF52499">
    <property type="entry name" value="Isochorismatase-like hydrolases"/>
    <property type="match status" value="1"/>
</dbReference>
<feature type="domain" description="Isochorismatase-like" evidence="1">
    <location>
        <begin position="16"/>
        <end position="166"/>
    </location>
</feature>
<comment type="caution">
    <text evidence="2">The sequence shown here is derived from an EMBL/GenBank/DDBJ whole genome shotgun (WGS) entry which is preliminary data.</text>
</comment>
<protein>
    <submittedName>
        <fullName evidence="2">Hydrolase</fullName>
    </submittedName>
</protein>
<evidence type="ECO:0000313" key="2">
    <source>
        <dbReference type="EMBL" id="GIL31675.1"/>
    </source>
</evidence>
<evidence type="ECO:0000259" key="1">
    <source>
        <dbReference type="Pfam" id="PF00857"/>
    </source>
</evidence>
<dbReference type="EMBL" id="BOPO01000149">
    <property type="protein sequence ID" value="GIL31675.1"/>
    <property type="molecule type" value="Genomic_DNA"/>
</dbReference>
<evidence type="ECO:0000313" key="3">
    <source>
        <dbReference type="Proteomes" id="UP000614996"/>
    </source>
</evidence>
<dbReference type="InterPro" id="IPR000868">
    <property type="entry name" value="Isochorismatase-like_dom"/>
</dbReference>
<dbReference type="GO" id="GO:0016787">
    <property type="term" value="F:hydrolase activity"/>
    <property type="evidence" value="ECO:0007669"/>
    <property type="project" value="UniProtKB-KW"/>
</dbReference>
<proteinExistence type="predicted"/>
<dbReference type="Proteomes" id="UP000614996">
    <property type="component" value="Unassembled WGS sequence"/>
</dbReference>
<keyword evidence="3" id="KW-1185">Reference proteome</keyword>
<dbReference type="InterPro" id="IPR053152">
    <property type="entry name" value="Hydrolase_YcaC-like"/>
</dbReference>
<reference evidence="3" key="1">
    <citation type="journal article" date="2021" name="Int. J. Syst. Evol. Microbiol.">
        <title>Actinocatenispora comari sp. nov., an endophytic actinomycete isolated from aerial parts of Comarum salesowianum.</title>
        <authorList>
            <person name="Oyunbileg N."/>
            <person name="Iizaka Y."/>
            <person name="Hamada M."/>
            <person name="Davaapurev B.O."/>
            <person name="Fukumoto A."/>
            <person name="Tsetseg B."/>
            <person name="Kato F."/>
            <person name="Tamura T."/>
            <person name="Batkhuu J."/>
            <person name="Anzai Y."/>
        </authorList>
    </citation>
    <scope>NUCLEOTIDE SEQUENCE [LARGE SCALE GENOMIC DNA]</scope>
    <source>
        <strain evidence="3">NUM-2625</strain>
    </source>
</reference>
<accession>A0A8J4EPS5</accession>
<dbReference type="PANTHER" id="PTHR43559">
    <property type="entry name" value="HYDROLASE YCAC-RELATED"/>
    <property type="match status" value="1"/>
</dbReference>